<evidence type="ECO:0000313" key="9">
    <source>
        <dbReference type="Proteomes" id="UP000237423"/>
    </source>
</evidence>
<dbReference type="Gene3D" id="3.40.630.30">
    <property type="match status" value="1"/>
</dbReference>
<evidence type="ECO:0000256" key="3">
    <source>
        <dbReference type="ARBA" id="ARBA00022649"/>
    </source>
</evidence>
<evidence type="ECO:0000313" key="8">
    <source>
        <dbReference type="EMBL" id="POZ51841.1"/>
    </source>
</evidence>
<dbReference type="CDD" id="cd04301">
    <property type="entry name" value="NAT_SF"/>
    <property type="match status" value="1"/>
</dbReference>
<evidence type="ECO:0000256" key="1">
    <source>
        <dbReference type="ARBA" id="ARBA00009342"/>
    </source>
</evidence>
<evidence type="ECO:0000259" key="7">
    <source>
        <dbReference type="PROSITE" id="PS51186"/>
    </source>
</evidence>
<evidence type="ECO:0000256" key="2">
    <source>
        <dbReference type="ARBA" id="ARBA00022491"/>
    </source>
</evidence>
<dbReference type="Pfam" id="PF13508">
    <property type="entry name" value="Acetyltransf_7"/>
    <property type="match status" value="1"/>
</dbReference>
<name>A0A2S5CM03_9GAMM</name>
<dbReference type="RefSeq" id="WP_103974199.1">
    <property type="nucleotide sequence ID" value="NZ_PGFZ01000004.1"/>
</dbReference>
<dbReference type="InterPro" id="IPR000182">
    <property type="entry name" value="GNAT_dom"/>
</dbReference>
<dbReference type="InterPro" id="IPR016181">
    <property type="entry name" value="Acyl_CoA_acyltransferase"/>
</dbReference>
<dbReference type="AlphaFoldDB" id="A0A2S5CM03"/>
<accession>A0A2S5CM03</accession>
<keyword evidence="5" id="KW-0012">Acyltransferase</keyword>
<evidence type="ECO:0000256" key="5">
    <source>
        <dbReference type="ARBA" id="ARBA00023315"/>
    </source>
</evidence>
<dbReference type="Proteomes" id="UP000237423">
    <property type="component" value="Unassembled WGS sequence"/>
</dbReference>
<protein>
    <submittedName>
        <fullName evidence="8">GNAT family N-acetyltransferase</fullName>
    </submittedName>
</protein>
<comment type="caution">
    <text evidence="8">The sequence shown here is derived from an EMBL/GenBank/DDBJ whole genome shotgun (WGS) entry which is preliminary data.</text>
</comment>
<evidence type="ECO:0000256" key="6">
    <source>
        <dbReference type="ARBA" id="ARBA00049880"/>
    </source>
</evidence>
<gene>
    <name evidence="8" type="ORF">AADEFJLK_02058</name>
</gene>
<dbReference type="SUPFAM" id="SSF55729">
    <property type="entry name" value="Acyl-CoA N-acyltransferases (Nat)"/>
    <property type="match status" value="1"/>
</dbReference>
<feature type="domain" description="N-acetyltransferase" evidence="7">
    <location>
        <begin position="1"/>
        <end position="168"/>
    </location>
</feature>
<comment type="similarity">
    <text evidence="1">Belongs to the acetyltransferase family. GNAT subfamily.</text>
</comment>
<keyword evidence="2" id="KW-0678">Repressor</keyword>
<keyword evidence="3" id="KW-1277">Toxin-antitoxin system</keyword>
<proteinExistence type="inferred from homology"/>
<sequence length="168" mass="18348">MTALFRLEALASQHDRSAFTSGDGRLDLYFQTQATQDSRRRIANCFVAVETATHQVVAYYTIASASVSTADLPPDDAKRLPRYPTMPAVRIGRLAVDRRYQGRGLGKSLLADAAVKAIAAAPASFALLVDAKDDQAVNFYKHHGFRQLVGMPRVLFLPLATAEKLLLA</sequence>
<comment type="catalytic activity">
    <reaction evidence="6">
        <text>glycyl-tRNA(Gly) + acetyl-CoA = N-acetylglycyl-tRNA(Gly) + CoA + H(+)</text>
        <dbReference type="Rhea" id="RHEA:81867"/>
        <dbReference type="Rhea" id="RHEA-COMP:9683"/>
        <dbReference type="Rhea" id="RHEA-COMP:19766"/>
        <dbReference type="ChEBI" id="CHEBI:15378"/>
        <dbReference type="ChEBI" id="CHEBI:57287"/>
        <dbReference type="ChEBI" id="CHEBI:57288"/>
        <dbReference type="ChEBI" id="CHEBI:78522"/>
        <dbReference type="ChEBI" id="CHEBI:232036"/>
    </reaction>
</comment>
<dbReference type="EMBL" id="PGFZ01000004">
    <property type="protein sequence ID" value="POZ51841.1"/>
    <property type="molecule type" value="Genomic_DNA"/>
</dbReference>
<dbReference type="PROSITE" id="PS51186">
    <property type="entry name" value="GNAT"/>
    <property type="match status" value="1"/>
</dbReference>
<keyword evidence="4 8" id="KW-0808">Transferase</keyword>
<dbReference type="PANTHER" id="PTHR36449:SF1">
    <property type="entry name" value="ACETYLTRANSFERASE"/>
    <property type="match status" value="1"/>
</dbReference>
<organism evidence="8 9">
    <name type="scientific">Methylovulum psychrotolerans</name>
    <dbReference type="NCBI Taxonomy" id="1704499"/>
    <lineage>
        <taxon>Bacteria</taxon>
        <taxon>Pseudomonadati</taxon>
        <taxon>Pseudomonadota</taxon>
        <taxon>Gammaproteobacteria</taxon>
        <taxon>Methylococcales</taxon>
        <taxon>Methylococcaceae</taxon>
        <taxon>Methylovulum</taxon>
    </lineage>
</organism>
<reference evidence="8 9" key="1">
    <citation type="submission" date="2017-11" db="EMBL/GenBank/DDBJ databases">
        <title>Draft Genome Sequence of Methylobacter psychrotolerans Sph1T, an Obligate Methanotroph from Low-Temperature Environments.</title>
        <authorList>
            <person name="Oshkin I.Y."/>
            <person name="Miroshnikov K."/>
            <person name="Belova S.E."/>
            <person name="Korzhenkov A."/>
            <person name="Toshchakov S.V."/>
            <person name="Dedysh S.N."/>
        </authorList>
    </citation>
    <scope>NUCLEOTIDE SEQUENCE [LARGE SCALE GENOMIC DNA]</scope>
    <source>
        <strain evidence="8 9">Sph1</strain>
    </source>
</reference>
<dbReference type="PANTHER" id="PTHR36449">
    <property type="entry name" value="ACETYLTRANSFERASE-RELATED"/>
    <property type="match status" value="1"/>
</dbReference>
<dbReference type="GO" id="GO:0016747">
    <property type="term" value="F:acyltransferase activity, transferring groups other than amino-acyl groups"/>
    <property type="evidence" value="ECO:0007669"/>
    <property type="project" value="InterPro"/>
</dbReference>
<evidence type="ECO:0000256" key="4">
    <source>
        <dbReference type="ARBA" id="ARBA00022679"/>
    </source>
</evidence>